<dbReference type="Proteomes" id="UP000699042">
    <property type="component" value="Unassembled WGS sequence"/>
</dbReference>
<evidence type="ECO:0000313" key="3">
    <source>
        <dbReference type="Proteomes" id="UP000699042"/>
    </source>
</evidence>
<name>A0A9P7UHU3_9PEZI</name>
<sequence>MPAASSYSAGLALGRMQRRVDDNRTGLERRECERKKRSPDWRLPRWESGSAGRAGAVDSGPSKVRAVLPSCSLPVWRDGH</sequence>
<keyword evidence="3" id="KW-1185">Reference proteome</keyword>
<accession>A0A9P7UHU3</accession>
<dbReference type="EMBL" id="JAESDN010000001">
    <property type="protein sequence ID" value="KAG7058494.1"/>
    <property type="molecule type" value="Genomic_DNA"/>
</dbReference>
<reference evidence="2" key="1">
    <citation type="submission" date="2021-05" db="EMBL/GenBank/DDBJ databases">
        <title>Comparative genomics of three Colletotrichum scovillei strains and genetic complementation revealed genes involved fungal growth and virulence on chili pepper.</title>
        <authorList>
            <person name="Hsieh D.-K."/>
            <person name="Chuang S.-C."/>
            <person name="Chen C.-Y."/>
            <person name="Chao Y.-T."/>
            <person name="Lu M.-Y.J."/>
            <person name="Lee M.-H."/>
            <person name="Shih M.-C."/>
        </authorList>
    </citation>
    <scope>NUCLEOTIDE SEQUENCE</scope>
    <source>
        <strain evidence="2">Coll-153</strain>
    </source>
</reference>
<comment type="caution">
    <text evidence="2">The sequence shown here is derived from an EMBL/GenBank/DDBJ whole genome shotgun (WGS) entry which is preliminary data.</text>
</comment>
<feature type="compositionally biased region" description="Basic and acidic residues" evidence="1">
    <location>
        <begin position="20"/>
        <end position="45"/>
    </location>
</feature>
<feature type="region of interest" description="Disordered" evidence="1">
    <location>
        <begin position="20"/>
        <end position="64"/>
    </location>
</feature>
<evidence type="ECO:0000313" key="2">
    <source>
        <dbReference type="EMBL" id="KAG7058494.1"/>
    </source>
</evidence>
<dbReference type="AlphaFoldDB" id="A0A9P7UHU3"/>
<protein>
    <submittedName>
        <fullName evidence="2">Uncharacterized protein</fullName>
    </submittedName>
</protein>
<gene>
    <name evidence="2" type="ORF">JMJ77_005869</name>
</gene>
<organism evidence="2 3">
    <name type="scientific">Colletotrichum scovillei</name>
    <dbReference type="NCBI Taxonomy" id="1209932"/>
    <lineage>
        <taxon>Eukaryota</taxon>
        <taxon>Fungi</taxon>
        <taxon>Dikarya</taxon>
        <taxon>Ascomycota</taxon>
        <taxon>Pezizomycotina</taxon>
        <taxon>Sordariomycetes</taxon>
        <taxon>Hypocreomycetidae</taxon>
        <taxon>Glomerellales</taxon>
        <taxon>Glomerellaceae</taxon>
        <taxon>Colletotrichum</taxon>
        <taxon>Colletotrichum acutatum species complex</taxon>
    </lineage>
</organism>
<proteinExistence type="predicted"/>
<evidence type="ECO:0000256" key="1">
    <source>
        <dbReference type="SAM" id="MobiDB-lite"/>
    </source>
</evidence>